<dbReference type="EMBL" id="JBJQOH010000008">
    <property type="protein sequence ID" value="KAL3676692.1"/>
    <property type="molecule type" value="Genomic_DNA"/>
</dbReference>
<feature type="region of interest" description="Disordered" evidence="1">
    <location>
        <begin position="16"/>
        <end position="35"/>
    </location>
</feature>
<reference evidence="2 3" key="1">
    <citation type="submission" date="2024-09" db="EMBL/GenBank/DDBJ databases">
        <title>Chromosome-scale assembly of Riccia sorocarpa.</title>
        <authorList>
            <person name="Paukszto L."/>
        </authorList>
    </citation>
    <scope>NUCLEOTIDE SEQUENCE [LARGE SCALE GENOMIC DNA]</scope>
    <source>
        <strain evidence="2">LP-2024</strain>
        <tissue evidence="2">Aerial parts of the thallus</tissue>
    </source>
</reference>
<dbReference type="AlphaFoldDB" id="A0ABD3GDN3"/>
<feature type="compositionally biased region" description="Basic residues" evidence="1">
    <location>
        <begin position="53"/>
        <end position="66"/>
    </location>
</feature>
<proteinExistence type="predicted"/>
<feature type="region of interest" description="Disordered" evidence="1">
    <location>
        <begin position="40"/>
        <end position="66"/>
    </location>
</feature>
<dbReference type="Proteomes" id="UP001633002">
    <property type="component" value="Unassembled WGS sequence"/>
</dbReference>
<evidence type="ECO:0000256" key="1">
    <source>
        <dbReference type="SAM" id="MobiDB-lite"/>
    </source>
</evidence>
<keyword evidence="3" id="KW-1185">Reference proteome</keyword>
<evidence type="ECO:0000313" key="2">
    <source>
        <dbReference type="EMBL" id="KAL3676692.1"/>
    </source>
</evidence>
<organism evidence="2 3">
    <name type="scientific">Riccia sorocarpa</name>
    <dbReference type="NCBI Taxonomy" id="122646"/>
    <lineage>
        <taxon>Eukaryota</taxon>
        <taxon>Viridiplantae</taxon>
        <taxon>Streptophyta</taxon>
        <taxon>Embryophyta</taxon>
        <taxon>Marchantiophyta</taxon>
        <taxon>Marchantiopsida</taxon>
        <taxon>Marchantiidae</taxon>
        <taxon>Marchantiales</taxon>
        <taxon>Ricciaceae</taxon>
        <taxon>Riccia</taxon>
    </lineage>
</organism>
<accession>A0ABD3GDN3</accession>
<name>A0ABD3GDN3_9MARC</name>
<protein>
    <submittedName>
        <fullName evidence="2">Uncharacterized protein</fullName>
    </submittedName>
</protein>
<gene>
    <name evidence="2" type="ORF">R1sor_026640</name>
</gene>
<sequence length="66" mass="7433">MRNLCLYFESVLSEHSSDICKDGRPPPPPPSGMVEHVLGSQQAHLAKEESQHLRKSNKQGKKRNSH</sequence>
<comment type="caution">
    <text evidence="2">The sequence shown here is derived from an EMBL/GenBank/DDBJ whole genome shotgun (WGS) entry which is preliminary data.</text>
</comment>
<evidence type="ECO:0000313" key="3">
    <source>
        <dbReference type="Proteomes" id="UP001633002"/>
    </source>
</evidence>